<gene>
    <name evidence="1" type="ORF">THRCLA_04997</name>
</gene>
<dbReference type="OrthoDB" id="61381at2759"/>
<accession>A0A1V9ZX97</accession>
<dbReference type="AlphaFoldDB" id="A0A1V9ZX97"/>
<keyword evidence="2" id="KW-1185">Reference proteome</keyword>
<sequence>MEGYLRFRRKCKQWQAAHDRLVQLVHAYQAQVGRAWILGTRPPVLEDEGIELIGPRGFGGNGYLDVYLTEDTYGTLCAYPRKVQDLLCDMYEIYQETKNSVRRMKTAEAVDKGPSKMQVSPMEYVSYISTEVDMYESEYQHIEIVLSSMHFETPLNLMNAFMTSLSTQPFLDIETIMAITERHNHSYRLMKAVPHDEWV</sequence>
<reference evidence="1 2" key="1">
    <citation type="journal article" date="2014" name="Genome Biol. Evol.">
        <title>The secreted proteins of Achlya hypogyna and Thraustotheca clavata identify the ancestral oomycete secretome and reveal gene acquisitions by horizontal gene transfer.</title>
        <authorList>
            <person name="Misner I."/>
            <person name="Blouin N."/>
            <person name="Leonard G."/>
            <person name="Richards T.A."/>
            <person name="Lane C.E."/>
        </authorList>
    </citation>
    <scope>NUCLEOTIDE SEQUENCE [LARGE SCALE GENOMIC DNA]</scope>
    <source>
        <strain evidence="1 2">ATCC 34112</strain>
    </source>
</reference>
<protein>
    <submittedName>
        <fullName evidence="1">Uncharacterized protein</fullName>
    </submittedName>
</protein>
<dbReference type="Proteomes" id="UP000243217">
    <property type="component" value="Unassembled WGS sequence"/>
</dbReference>
<dbReference type="EMBL" id="JNBS01001098">
    <property type="protein sequence ID" value="OQS02645.1"/>
    <property type="molecule type" value="Genomic_DNA"/>
</dbReference>
<evidence type="ECO:0000313" key="1">
    <source>
        <dbReference type="EMBL" id="OQS02645.1"/>
    </source>
</evidence>
<proteinExistence type="predicted"/>
<organism evidence="1 2">
    <name type="scientific">Thraustotheca clavata</name>
    <dbReference type="NCBI Taxonomy" id="74557"/>
    <lineage>
        <taxon>Eukaryota</taxon>
        <taxon>Sar</taxon>
        <taxon>Stramenopiles</taxon>
        <taxon>Oomycota</taxon>
        <taxon>Saprolegniomycetes</taxon>
        <taxon>Saprolegniales</taxon>
        <taxon>Achlyaceae</taxon>
        <taxon>Thraustotheca</taxon>
    </lineage>
</organism>
<comment type="caution">
    <text evidence="1">The sequence shown here is derived from an EMBL/GenBank/DDBJ whole genome shotgun (WGS) entry which is preliminary data.</text>
</comment>
<name>A0A1V9ZX97_9STRA</name>
<evidence type="ECO:0000313" key="2">
    <source>
        <dbReference type="Proteomes" id="UP000243217"/>
    </source>
</evidence>